<feature type="signal peptide" evidence="1">
    <location>
        <begin position="1"/>
        <end position="36"/>
    </location>
</feature>
<name>A0ABW2RZA3_9NOCA</name>
<reference evidence="4" key="1">
    <citation type="journal article" date="2019" name="Int. J. Syst. Evol. Microbiol.">
        <title>The Global Catalogue of Microorganisms (GCM) 10K type strain sequencing project: providing services to taxonomists for standard genome sequencing and annotation.</title>
        <authorList>
            <consortium name="The Broad Institute Genomics Platform"/>
            <consortium name="The Broad Institute Genome Sequencing Center for Infectious Disease"/>
            <person name="Wu L."/>
            <person name="Ma J."/>
        </authorList>
    </citation>
    <scope>NUCLEOTIDE SEQUENCE [LARGE SCALE GENOMIC DNA]</scope>
    <source>
        <strain evidence="4">ICMP 19430</strain>
    </source>
</reference>
<keyword evidence="1" id="KW-0732">Signal</keyword>
<feature type="domain" description="SGNH hydrolase-type esterase" evidence="2">
    <location>
        <begin position="116"/>
        <end position="309"/>
    </location>
</feature>
<dbReference type="Gene3D" id="3.40.50.1110">
    <property type="entry name" value="SGNH hydrolase"/>
    <property type="match status" value="1"/>
</dbReference>
<dbReference type="Pfam" id="PF13472">
    <property type="entry name" value="Lipase_GDSL_2"/>
    <property type="match status" value="1"/>
</dbReference>
<dbReference type="EMBL" id="JBHTCS010000017">
    <property type="protein sequence ID" value="MFC7449203.1"/>
    <property type="molecule type" value="Genomic_DNA"/>
</dbReference>
<dbReference type="InterPro" id="IPR013830">
    <property type="entry name" value="SGNH_hydro"/>
</dbReference>
<dbReference type="SUPFAM" id="SSF52266">
    <property type="entry name" value="SGNH hydrolase"/>
    <property type="match status" value="1"/>
</dbReference>
<dbReference type="InterPro" id="IPR037460">
    <property type="entry name" value="SEST-like"/>
</dbReference>
<dbReference type="RefSeq" id="WP_378405975.1">
    <property type="nucleotide sequence ID" value="NZ_JBHTCS010000017.1"/>
</dbReference>
<evidence type="ECO:0000313" key="4">
    <source>
        <dbReference type="Proteomes" id="UP001596484"/>
    </source>
</evidence>
<sequence length="393" mass="41038">MLVETCHKSAAGRSARPLLAALLAVPLVAAGLSVFAAPAAAVPAGPTASVSMGDSYMSGEAGRWKGNSLTTSGSRDGTDRAWTGSGYDPARVYGNTAANGCDRSDSAEVNSATSVAQTRINLACSGATTVNVFRAAKGGQAFKGEAPQADQLAAVAAANKVKLITLSIGGNDLGFADVISTCVKNYLVWYSYCNDDQQAAVDGKMNAAMEGVAKSIDEIRAVMSGAGYAATDYRLVLQSAPSPTPRAADIRYPESGWTRANTGGCPLWDGDANWARDSLVPQISDRFAAVAAAKGVQFLDLRDTFDGHEVCAKAAKQVSASSAPSGANSEWMRWLDMGWTTQGTLQESMHPNYFGQLALGRCLDLMYAKASGNYACRNTAGQDHNGMFLTGRP</sequence>
<dbReference type="PANTHER" id="PTHR37981">
    <property type="entry name" value="LIPASE 2"/>
    <property type="match status" value="1"/>
</dbReference>
<protein>
    <submittedName>
        <fullName evidence="3">GDSL-type esterase/lipase family protein</fullName>
    </submittedName>
</protein>
<keyword evidence="4" id="KW-1185">Reference proteome</keyword>
<evidence type="ECO:0000256" key="1">
    <source>
        <dbReference type="SAM" id="SignalP"/>
    </source>
</evidence>
<evidence type="ECO:0000313" key="3">
    <source>
        <dbReference type="EMBL" id="MFC7449203.1"/>
    </source>
</evidence>
<feature type="chain" id="PRO_5046203855" evidence="1">
    <location>
        <begin position="37"/>
        <end position="393"/>
    </location>
</feature>
<proteinExistence type="predicted"/>
<dbReference type="PANTHER" id="PTHR37981:SF1">
    <property type="entry name" value="SGNH HYDROLASE-TYPE ESTERASE DOMAIN-CONTAINING PROTEIN"/>
    <property type="match status" value="1"/>
</dbReference>
<accession>A0ABW2RZA3</accession>
<dbReference type="Proteomes" id="UP001596484">
    <property type="component" value="Unassembled WGS sequence"/>
</dbReference>
<dbReference type="InterPro" id="IPR036514">
    <property type="entry name" value="SGNH_hydro_sf"/>
</dbReference>
<comment type="caution">
    <text evidence="3">The sequence shown here is derived from an EMBL/GenBank/DDBJ whole genome shotgun (WGS) entry which is preliminary data.</text>
</comment>
<gene>
    <name evidence="3" type="ORF">ACFQS9_15015</name>
</gene>
<organism evidence="3 4">
    <name type="scientific">Rhodococcus daqingensis</name>
    <dbReference type="NCBI Taxonomy" id="2479363"/>
    <lineage>
        <taxon>Bacteria</taxon>
        <taxon>Bacillati</taxon>
        <taxon>Actinomycetota</taxon>
        <taxon>Actinomycetes</taxon>
        <taxon>Mycobacteriales</taxon>
        <taxon>Nocardiaceae</taxon>
        <taxon>Rhodococcus</taxon>
    </lineage>
</organism>
<evidence type="ECO:0000259" key="2">
    <source>
        <dbReference type="Pfam" id="PF13472"/>
    </source>
</evidence>